<keyword evidence="7" id="KW-0175">Coiled coil</keyword>
<comment type="similarity">
    <text evidence="2">Belongs to the bZIP family.</text>
</comment>
<dbReference type="InterPro" id="IPR045314">
    <property type="entry name" value="bZIP_plant_GBF1"/>
</dbReference>
<dbReference type="PANTHER" id="PTHR45967:SF28">
    <property type="entry name" value="BASIC-LEUCINE ZIPPER (BZIP) TRANSCRIPTION FACTOR FAMILY PROTEIN"/>
    <property type="match status" value="1"/>
</dbReference>
<evidence type="ECO:0000256" key="6">
    <source>
        <dbReference type="ARBA" id="ARBA00023242"/>
    </source>
</evidence>
<accession>A0A834H288</accession>
<dbReference type="AlphaFoldDB" id="A0A834H288"/>
<sequence length="635" mass="70101">MVSSMASVSEGMYCGSSWECAGGDSVVGSELEAAEALAGLAHSGLPTHRVKTESPPPHSGGTNPQEDAALLRPPCPSEDQAGVVKQQGAVICTLKMEGMDVEQDAEFHKPSHISNSSYVSCSGSKSRPQLTEAEKEARRLRRVLANRESARQTIRRRQIYEGDEFAKFVFVFDIRVEDLAPSPPSYASLHKHASSMHNVGRRRKLCSEGFHRLHSGLSLNLRSGDRFIIGTTVCFVKALFEELTRKAVGLASENENLKREKEVALEEYDSLKSTNKRLKAQMAETVETGVEETRVDSKPANVEIPTSLYANCPYLVFSQPPFSPFPWPPIIPSSNPVQLNSLSQNAIFVPSEVPMPSIAKPDVCHEPENPMKVNGQGTPFYIVPYPWFFPIPDHGDGLNLGPSIDLNNEQTGNSNDNPCSASPSSNIIVHEEKNPVKAKPEASSKKDDGAAEAAEARRKRKELIKLKRLHCRYSNMGSTGYEPTVFCKPKRYGQMPGICMIMAELSTMKFDGSCGVQEHILNMYDKAAMLATLGIQVDESFLIQAILNSLQPQFGPFKLHCNAHEKEWSLNELTNLCVHEEVGLRKERHHTAFVVTQVAMKEKGKVRKYSPMKVDEPEKSSQAHNGLTVKGHFCG</sequence>
<dbReference type="InterPro" id="IPR044827">
    <property type="entry name" value="GBF-like"/>
</dbReference>
<feature type="region of interest" description="Disordered" evidence="8">
    <location>
        <begin position="43"/>
        <end position="82"/>
    </location>
</feature>
<evidence type="ECO:0000256" key="5">
    <source>
        <dbReference type="ARBA" id="ARBA00023163"/>
    </source>
</evidence>
<organism evidence="9 10">
    <name type="scientific">Rhododendron simsii</name>
    <name type="common">Sims's rhododendron</name>
    <dbReference type="NCBI Taxonomy" id="118357"/>
    <lineage>
        <taxon>Eukaryota</taxon>
        <taxon>Viridiplantae</taxon>
        <taxon>Streptophyta</taxon>
        <taxon>Embryophyta</taxon>
        <taxon>Tracheophyta</taxon>
        <taxon>Spermatophyta</taxon>
        <taxon>Magnoliopsida</taxon>
        <taxon>eudicotyledons</taxon>
        <taxon>Gunneridae</taxon>
        <taxon>Pentapetalae</taxon>
        <taxon>asterids</taxon>
        <taxon>Ericales</taxon>
        <taxon>Ericaceae</taxon>
        <taxon>Ericoideae</taxon>
        <taxon>Rhodoreae</taxon>
        <taxon>Rhododendron</taxon>
    </lineage>
</organism>
<name>A0A834H288_RHOSS</name>
<keyword evidence="5" id="KW-0804">Transcription</keyword>
<keyword evidence="10" id="KW-1185">Reference proteome</keyword>
<keyword evidence="3" id="KW-0805">Transcription regulation</keyword>
<dbReference type="GO" id="GO:0043565">
    <property type="term" value="F:sequence-specific DNA binding"/>
    <property type="evidence" value="ECO:0007669"/>
    <property type="project" value="InterPro"/>
</dbReference>
<evidence type="ECO:0008006" key="11">
    <source>
        <dbReference type="Google" id="ProtNLM"/>
    </source>
</evidence>
<evidence type="ECO:0000256" key="3">
    <source>
        <dbReference type="ARBA" id="ARBA00023015"/>
    </source>
</evidence>
<reference evidence="9" key="1">
    <citation type="submission" date="2019-11" db="EMBL/GenBank/DDBJ databases">
        <authorList>
            <person name="Liu Y."/>
            <person name="Hou J."/>
            <person name="Li T.-Q."/>
            <person name="Guan C.-H."/>
            <person name="Wu X."/>
            <person name="Wu H.-Z."/>
            <person name="Ling F."/>
            <person name="Zhang R."/>
            <person name="Shi X.-G."/>
            <person name="Ren J.-P."/>
            <person name="Chen E.-F."/>
            <person name="Sun J.-M."/>
        </authorList>
    </citation>
    <scope>NUCLEOTIDE SEQUENCE</scope>
    <source>
        <strain evidence="9">Adult_tree_wgs_1</strain>
        <tissue evidence="9">Leaves</tissue>
    </source>
</reference>
<dbReference type="OrthoDB" id="1928614at2759"/>
<feature type="compositionally biased region" description="Polar residues" evidence="8">
    <location>
        <begin position="405"/>
        <end position="427"/>
    </location>
</feature>
<evidence type="ECO:0000256" key="4">
    <source>
        <dbReference type="ARBA" id="ARBA00023125"/>
    </source>
</evidence>
<dbReference type="GO" id="GO:0003700">
    <property type="term" value="F:DNA-binding transcription factor activity"/>
    <property type="evidence" value="ECO:0007669"/>
    <property type="project" value="InterPro"/>
</dbReference>
<feature type="region of interest" description="Disordered" evidence="8">
    <location>
        <begin position="400"/>
        <end position="456"/>
    </location>
</feature>
<keyword evidence="6" id="KW-0539">Nucleus</keyword>
<dbReference type="Proteomes" id="UP000626092">
    <property type="component" value="Unassembled WGS sequence"/>
</dbReference>
<evidence type="ECO:0000256" key="2">
    <source>
        <dbReference type="ARBA" id="ARBA00007163"/>
    </source>
</evidence>
<evidence type="ECO:0000256" key="1">
    <source>
        <dbReference type="ARBA" id="ARBA00004123"/>
    </source>
</evidence>
<protein>
    <recommendedName>
        <fullName evidence="11">BZIP domain-containing protein</fullName>
    </recommendedName>
</protein>
<gene>
    <name evidence="9" type="ORF">RHSIM_Rhsim03G0078100</name>
</gene>
<evidence type="ECO:0000256" key="7">
    <source>
        <dbReference type="SAM" id="Coils"/>
    </source>
</evidence>
<feature type="coiled-coil region" evidence="7">
    <location>
        <begin position="240"/>
        <end position="288"/>
    </location>
</feature>
<comment type="caution">
    <text evidence="9">The sequence shown here is derived from an EMBL/GenBank/DDBJ whole genome shotgun (WGS) entry which is preliminary data.</text>
</comment>
<keyword evidence="4" id="KW-0238">DNA-binding</keyword>
<feature type="compositionally biased region" description="Basic and acidic residues" evidence="8">
    <location>
        <begin position="429"/>
        <end position="449"/>
    </location>
</feature>
<dbReference type="CDD" id="cd14702">
    <property type="entry name" value="bZIP_plant_GBF1"/>
    <property type="match status" value="1"/>
</dbReference>
<evidence type="ECO:0000313" key="10">
    <source>
        <dbReference type="Proteomes" id="UP000626092"/>
    </source>
</evidence>
<dbReference type="EMBL" id="WJXA01000003">
    <property type="protein sequence ID" value="KAF7146917.1"/>
    <property type="molecule type" value="Genomic_DNA"/>
</dbReference>
<evidence type="ECO:0000313" key="9">
    <source>
        <dbReference type="EMBL" id="KAF7146917.1"/>
    </source>
</evidence>
<proteinExistence type="inferred from homology"/>
<dbReference type="PANTHER" id="PTHR45967">
    <property type="entry name" value="G-BOX-BINDING FACTOR 3-RELATED"/>
    <property type="match status" value="1"/>
</dbReference>
<evidence type="ECO:0000256" key="8">
    <source>
        <dbReference type="SAM" id="MobiDB-lite"/>
    </source>
</evidence>
<dbReference type="GO" id="GO:0005634">
    <property type="term" value="C:nucleus"/>
    <property type="evidence" value="ECO:0007669"/>
    <property type="project" value="UniProtKB-SubCell"/>
</dbReference>
<comment type="subcellular location">
    <subcellularLocation>
        <location evidence="1">Nucleus</location>
    </subcellularLocation>
</comment>